<dbReference type="Proteomes" id="UP000326340">
    <property type="component" value="Unassembled WGS sequence"/>
</dbReference>
<dbReference type="EMBL" id="PUHP01004389">
    <property type="protein sequence ID" value="TQN63697.1"/>
    <property type="molecule type" value="Genomic_DNA"/>
</dbReference>
<sequence length="194" mass="21966">MNADPGSWRLINPYTPVNEYYGVDCGQWDYWRRNEPAECRNDGLRKGRGVFHLNRAPRSIRDTFAVSFENGDENDLSREGAGVKVHVEVTIKPEYIVRFHEGTLDPRMGLFMDARVYEPSVPKGDVPKLIRFADLLNKSPPSLLGKAQDLNPSALPHPSEEIEQIKNDLIEHGYGLEKNALLPEEVDIIKNAVL</sequence>
<dbReference type="AlphaFoldDB" id="A0A5Q4BAC8"/>
<comment type="caution">
    <text evidence="1">The sequence shown here is derived from an EMBL/GenBank/DDBJ whole genome shotgun (WGS) entry which is preliminary data.</text>
</comment>
<organism evidence="1 2">
    <name type="scientific">Colletotrichum shisoi</name>
    <dbReference type="NCBI Taxonomy" id="2078593"/>
    <lineage>
        <taxon>Eukaryota</taxon>
        <taxon>Fungi</taxon>
        <taxon>Dikarya</taxon>
        <taxon>Ascomycota</taxon>
        <taxon>Pezizomycotina</taxon>
        <taxon>Sordariomycetes</taxon>
        <taxon>Hypocreomycetidae</taxon>
        <taxon>Glomerellales</taxon>
        <taxon>Glomerellaceae</taxon>
        <taxon>Colletotrichum</taxon>
        <taxon>Colletotrichum destructivum species complex</taxon>
    </lineage>
</organism>
<evidence type="ECO:0000313" key="1">
    <source>
        <dbReference type="EMBL" id="TQN63697.1"/>
    </source>
</evidence>
<keyword evidence="2" id="KW-1185">Reference proteome</keyword>
<dbReference type="OrthoDB" id="4788787at2759"/>
<gene>
    <name evidence="1" type="ORF">CSHISOI_11716</name>
</gene>
<accession>A0A5Q4BAC8</accession>
<reference evidence="1 2" key="1">
    <citation type="journal article" date="2019" name="Sci. Rep.">
        <title>Colletotrichum shisoi sp. nov., an anthracnose pathogen of Perilla frutescens in Japan: molecular phylogenetic, morphological and genomic evidence.</title>
        <authorList>
            <person name="Gan P."/>
            <person name="Tsushima A."/>
            <person name="Hiroyama R."/>
            <person name="Narusaka M."/>
            <person name="Takano Y."/>
            <person name="Narusaka Y."/>
            <person name="Kawaradani M."/>
            <person name="Damm U."/>
            <person name="Shirasu K."/>
        </authorList>
    </citation>
    <scope>NUCLEOTIDE SEQUENCE [LARGE SCALE GENOMIC DNA]</scope>
    <source>
        <strain evidence="1 2">PG-2018a</strain>
    </source>
</reference>
<name>A0A5Q4BAC8_9PEZI</name>
<proteinExistence type="predicted"/>
<evidence type="ECO:0000313" key="2">
    <source>
        <dbReference type="Proteomes" id="UP000326340"/>
    </source>
</evidence>
<protein>
    <submittedName>
        <fullName evidence="1">Uncharacterized protein</fullName>
    </submittedName>
</protein>